<keyword evidence="1" id="KW-0812">Transmembrane</keyword>
<reference evidence="2 3" key="1">
    <citation type="submission" date="2017-01" db="EMBL/GenBank/DDBJ databases">
        <title>Complete Genome Sequence of Dolosigranulum pigrum isolated from a Patient with interstitial lung disease.</title>
        <authorList>
            <person name="Mukhopadhyay R."/>
            <person name="Joaquin J."/>
            <person name="Hogue R."/>
            <person name="Fitzgerald S."/>
            <person name="Jospin G."/>
            <person name="Eisen J.A."/>
            <person name="Chaturvedi V."/>
        </authorList>
    </citation>
    <scope>NUCLEOTIDE SEQUENCE [LARGE SCALE GENOMIC DNA]</scope>
    <source>
        <strain evidence="2 3">15S00348</strain>
    </source>
</reference>
<sequence length="232" mass="26400">MFLKLELLKFKRRISVGALCLFMLLVVGLQTFMALSVQELATDVFYIASLEWFSGIIFPALAPVFITLSIYAATEHKGMQNFVLKGVKPQKLSQSTWKFFLIALPLLYLSYVMIPFVFMFFRGGLTSEGIWSVVIYSGLSVISIVSLVNISFIIYRITMNDFLPVIISVAGVMLAFVPFGQDMWLVNPYLYMYYSAGHSGFNWYHYAIIIGLCAVSFAVYPYVSYYKKTKRA</sequence>
<accession>A0A1S8KLW4</accession>
<protein>
    <submittedName>
        <fullName evidence="2">Uncharacterized protein</fullName>
    </submittedName>
</protein>
<comment type="caution">
    <text evidence="2">The sequence shown here is derived from an EMBL/GenBank/DDBJ whole genome shotgun (WGS) entry which is preliminary data.</text>
</comment>
<dbReference type="AlphaFoldDB" id="A0A1S8KLW4"/>
<dbReference type="Proteomes" id="UP000190409">
    <property type="component" value="Unassembled WGS sequence"/>
</dbReference>
<evidence type="ECO:0000256" key="1">
    <source>
        <dbReference type="SAM" id="Phobius"/>
    </source>
</evidence>
<name>A0A1S8KLW4_9LACT</name>
<dbReference type="EMBL" id="MUYF01000003">
    <property type="protein sequence ID" value="OOL80729.1"/>
    <property type="molecule type" value="Genomic_DNA"/>
</dbReference>
<organism evidence="2 3">
    <name type="scientific">Dolosigranulum pigrum</name>
    <dbReference type="NCBI Taxonomy" id="29394"/>
    <lineage>
        <taxon>Bacteria</taxon>
        <taxon>Bacillati</taxon>
        <taxon>Bacillota</taxon>
        <taxon>Bacilli</taxon>
        <taxon>Lactobacillales</taxon>
        <taxon>Carnobacteriaceae</taxon>
        <taxon>Dolosigranulum</taxon>
    </lineage>
</organism>
<keyword evidence="1" id="KW-1133">Transmembrane helix</keyword>
<keyword evidence="1" id="KW-0472">Membrane</keyword>
<feature type="transmembrane region" description="Helical" evidence="1">
    <location>
        <begin position="201"/>
        <end position="223"/>
    </location>
</feature>
<feature type="transmembrane region" description="Helical" evidence="1">
    <location>
        <begin position="95"/>
        <end position="121"/>
    </location>
</feature>
<evidence type="ECO:0000313" key="2">
    <source>
        <dbReference type="EMBL" id="OOL80729.1"/>
    </source>
</evidence>
<proteinExistence type="predicted"/>
<gene>
    <name evidence="2" type="ORF">BWX42_02075</name>
</gene>
<feature type="transmembrane region" description="Helical" evidence="1">
    <location>
        <begin position="162"/>
        <end position="181"/>
    </location>
</feature>
<feature type="transmembrane region" description="Helical" evidence="1">
    <location>
        <begin position="52"/>
        <end position="74"/>
    </location>
</feature>
<feature type="transmembrane region" description="Helical" evidence="1">
    <location>
        <begin position="133"/>
        <end position="155"/>
    </location>
</feature>
<evidence type="ECO:0000313" key="3">
    <source>
        <dbReference type="Proteomes" id="UP000190409"/>
    </source>
</evidence>